<dbReference type="AlphaFoldDB" id="A0AA36HAJ7"/>
<accession>A0AA36HAJ7</accession>
<dbReference type="EMBL" id="CATQJL010000316">
    <property type="protein sequence ID" value="CAJ0607179.1"/>
    <property type="molecule type" value="Genomic_DNA"/>
</dbReference>
<keyword evidence="1" id="KW-0106">Calcium</keyword>
<evidence type="ECO:0000313" key="4">
    <source>
        <dbReference type="Proteomes" id="UP001176961"/>
    </source>
</evidence>
<dbReference type="InterPro" id="IPR018247">
    <property type="entry name" value="EF_Hand_1_Ca_BS"/>
</dbReference>
<evidence type="ECO:0000313" key="3">
    <source>
        <dbReference type="EMBL" id="CAJ0607179.1"/>
    </source>
</evidence>
<dbReference type="InterPro" id="IPR011992">
    <property type="entry name" value="EF-hand-dom_pair"/>
</dbReference>
<dbReference type="SUPFAM" id="SSF47473">
    <property type="entry name" value="EF-hand"/>
    <property type="match status" value="1"/>
</dbReference>
<dbReference type="GO" id="GO:0005509">
    <property type="term" value="F:calcium ion binding"/>
    <property type="evidence" value="ECO:0007669"/>
    <property type="project" value="InterPro"/>
</dbReference>
<dbReference type="Gene3D" id="1.10.238.10">
    <property type="entry name" value="EF-hand"/>
    <property type="match status" value="1"/>
</dbReference>
<organism evidence="3 4">
    <name type="scientific">Cylicocyclus nassatus</name>
    <name type="common">Nematode worm</name>
    <dbReference type="NCBI Taxonomy" id="53992"/>
    <lineage>
        <taxon>Eukaryota</taxon>
        <taxon>Metazoa</taxon>
        <taxon>Ecdysozoa</taxon>
        <taxon>Nematoda</taxon>
        <taxon>Chromadorea</taxon>
        <taxon>Rhabditida</taxon>
        <taxon>Rhabditina</taxon>
        <taxon>Rhabditomorpha</taxon>
        <taxon>Strongyloidea</taxon>
        <taxon>Strongylidae</taxon>
        <taxon>Cylicocyclus</taxon>
    </lineage>
</organism>
<sequence>MYLFQERLLYFALEQMNLEDLIDMFPDIEPFLIRKWHYAFYTFFDLTGDEVIEWNDFEQLIEAIGSVRGMGGEEHIAARIRLGEIWHSMCNELDKDYHDKITMVDWIGMWAKSWSAAKEPAWQKAYLDYMFHLLDASGDQLVDLAEYVEVLGYFSIPREDAVACFDRFAVNSKGTHFNSIDLKKFSELWQQYFHSTNINDDGNHLLGMPP</sequence>
<keyword evidence="4" id="KW-1185">Reference proteome</keyword>
<comment type="caution">
    <text evidence="3">The sequence shown here is derived from an EMBL/GenBank/DDBJ whole genome shotgun (WGS) entry which is preliminary data.</text>
</comment>
<dbReference type="Proteomes" id="UP001176961">
    <property type="component" value="Unassembled WGS sequence"/>
</dbReference>
<name>A0AA36HAJ7_CYLNA</name>
<evidence type="ECO:0000256" key="1">
    <source>
        <dbReference type="ARBA" id="ARBA00022837"/>
    </source>
</evidence>
<reference evidence="3" key="1">
    <citation type="submission" date="2023-07" db="EMBL/GenBank/DDBJ databases">
        <authorList>
            <consortium name="CYATHOMIX"/>
        </authorList>
    </citation>
    <scope>NUCLEOTIDE SEQUENCE</scope>
    <source>
        <strain evidence="3">N/A</strain>
    </source>
</reference>
<protein>
    <recommendedName>
        <fullName evidence="2">EF-hand domain-containing protein</fullName>
    </recommendedName>
</protein>
<feature type="domain" description="EF-hand" evidence="2">
    <location>
        <begin position="122"/>
        <end position="157"/>
    </location>
</feature>
<gene>
    <name evidence="3" type="ORF">CYNAS_LOCUS19162</name>
</gene>
<evidence type="ECO:0000259" key="2">
    <source>
        <dbReference type="PROSITE" id="PS50222"/>
    </source>
</evidence>
<dbReference type="InterPro" id="IPR002048">
    <property type="entry name" value="EF_hand_dom"/>
</dbReference>
<dbReference type="PROSITE" id="PS50222">
    <property type="entry name" value="EF_HAND_2"/>
    <property type="match status" value="1"/>
</dbReference>
<dbReference type="PROSITE" id="PS00018">
    <property type="entry name" value="EF_HAND_1"/>
    <property type="match status" value="1"/>
</dbReference>
<proteinExistence type="predicted"/>